<keyword evidence="10" id="KW-1185">Reference proteome</keyword>
<dbReference type="AlphaFoldDB" id="A0A495A892"/>
<feature type="transmembrane region" description="Helical" evidence="7">
    <location>
        <begin position="6"/>
        <end position="26"/>
    </location>
</feature>
<dbReference type="Pfam" id="PF00116">
    <property type="entry name" value="COX2"/>
    <property type="match status" value="1"/>
</dbReference>
<dbReference type="GO" id="GO:0004129">
    <property type="term" value="F:cytochrome-c oxidase activity"/>
    <property type="evidence" value="ECO:0007669"/>
    <property type="project" value="UniProtKB-EC"/>
</dbReference>
<dbReference type="GO" id="GO:0005507">
    <property type="term" value="F:copper ion binding"/>
    <property type="evidence" value="ECO:0007669"/>
    <property type="project" value="InterPro"/>
</dbReference>
<evidence type="ECO:0000256" key="6">
    <source>
        <dbReference type="ARBA" id="ARBA00047816"/>
    </source>
</evidence>
<evidence type="ECO:0000256" key="1">
    <source>
        <dbReference type="ARBA" id="ARBA00004196"/>
    </source>
</evidence>
<dbReference type="PANTHER" id="PTHR42838">
    <property type="entry name" value="CYTOCHROME C OXIDASE SUBUNIT II"/>
    <property type="match status" value="1"/>
</dbReference>
<dbReference type="PANTHER" id="PTHR42838:SF2">
    <property type="entry name" value="NITROUS-OXIDE REDUCTASE"/>
    <property type="match status" value="1"/>
</dbReference>
<dbReference type="Proteomes" id="UP000269301">
    <property type="component" value="Unassembled WGS sequence"/>
</dbReference>
<reference evidence="9 10" key="1">
    <citation type="journal article" date="2016" name="Int. J. Syst. Evol. Microbiol.">
        <title>Oceanobacillus halophilus sp. nov., a novel moderately halophilic bacterium from a hypersaline lake.</title>
        <authorList>
            <person name="Amoozegar M.A."/>
            <person name="Bagheri M."/>
            <person name="Makhdoumi A."/>
            <person name="Nikou M.M."/>
            <person name="Fazeli S.A.S."/>
            <person name="Schumann P."/>
            <person name="Sproer C."/>
            <person name="Sanchez-Porro C."/>
            <person name="Ventosa A."/>
        </authorList>
    </citation>
    <scope>NUCLEOTIDE SEQUENCE [LARGE SCALE GENOMIC DNA]</scope>
    <source>
        <strain evidence="9 10">DSM 23996</strain>
    </source>
</reference>
<dbReference type="PROSITE" id="PS50857">
    <property type="entry name" value="COX2_CUA"/>
    <property type="match status" value="1"/>
</dbReference>
<keyword evidence="2" id="KW-0479">Metal-binding</keyword>
<evidence type="ECO:0000256" key="5">
    <source>
        <dbReference type="ARBA" id="ARBA00031399"/>
    </source>
</evidence>
<protein>
    <recommendedName>
        <fullName evidence="5">Cytochrome aa3 subunit 2</fullName>
    </recommendedName>
</protein>
<dbReference type="SUPFAM" id="SSF49503">
    <property type="entry name" value="Cupredoxins"/>
    <property type="match status" value="1"/>
</dbReference>
<dbReference type="InterPro" id="IPR002429">
    <property type="entry name" value="CcO_II-like_C"/>
</dbReference>
<dbReference type="EMBL" id="RBZP01000003">
    <property type="protein sequence ID" value="RKQ34675.1"/>
    <property type="molecule type" value="Genomic_DNA"/>
</dbReference>
<feature type="transmembrane region" description="Helical" evidence="7">
    <location>
        <begin position="47"/>
        <end position="64"/>
    </location>
</feature>
<dbReference type="RefSeq" id="WP_121203708.1">
    <property type="nucleotide sequence ID" value="NZ_RBZP01000003.1"/>
</dbReference>
<dbReference type="GO" id="GO:0016020">
    <property type="term" value="C:membrane"/>
    <property type="evidence" value="ECO:0007669"/>
    <property type="project" value="InterPro"/>
</dbReference>
<keyword evidence="3" id="KW-0186">Copper</keyword>
<dbReference type="OrthoDB" id="279535at2"/>
<dbReference type="InterPro" id="IPR051403">
    <property type="entry name" value="NosZ/Cyto_c_oxidase_sub2"/>
</dbReference>
<dbReference type="InterPro" id="IPR001505">
    <property type="entry name" value="Copper_CuA"/>
</dbReference>
<evidence type="ECO:0000256" key="3">
    <source>
        <dbReference type="ARBA" id="ARBA00023008"/>
    </source>
</evidence>
<evidence type="ECO:0000256" key="4">
    <source>
        <dbReference type="ARBA" id="ARBA00024688"/>
    </source>
</evidence>
<comment type="subcellular location">
    <subcellularLocation>
        <location evidence="1">Cell envelope</location>
    </subcellularLocation>
</comment>
<evidence type="ECO:0000256" key="7">
    <source>
        <dbReference type="SAM" id="Phobius"/>
    </source>
</evidence>
<dbReference type="InterPro" id="IPR008972">
    <property type="entry name" value="Cupredoxin"/>
</dbReference>
<dbReference type="GO" id="GO:0030313">
    <property type="term" value="C:cell envelope"/>
    <property type="evidence" value="ECO:0007669"/>
    <property type="project" value="UniProtKB-SubCell"/>
</dbReference>
<keyword evidence="7" id="KW-1133">Transmembrane helix</keyword>
<keyword evidence="7" id="KW-0812">Transmembrane</keyword>
<organism evidence="9 10">
    <name type="scientific">Oceanobacillus halophilus</name>
    <dbReference type="NCBI Taxonomy" id="930130"/>
    <lineage>
        <taxon>Bacteria</taxon>
        <taxon>Bacillati</taxon>
        <taxon>Bacillota</taxon>
        <taxon>Bacilli</taxon>
        <taxon>Bacillales</taxon>
        <taxon>Bacillaceae</taxon>
        <taxon>Oceanobacillus</taxon>
    </lineage>
</organism>
<accession>A0A495A892</accession>
<comment type="caution">
    <text evidence="9">The sequence shown here is derived from an EMBL/GenBank/DDBJ whole genome shotgun (WGS) entry which is preliminary data.</text>
</comment>
<dbReference type="PROSITE" id="PS00078">
    <property type="entry name" value="COX2"/>
    <property type="match status" value="1"/>
</dbReference>
<proteinExistence type="predicted"/>
<comment type="catalytic activity">
    <reaction evidence="6">
        <text>4 Fe(II)-[cytochrome c] + O2 + 8 H(+)(in) = 4 Fe(III)-[cytochrome c] + 2 H2O + 4 H(+)(out)</text>
        <dbReference type="Rhea" id="RHEA:11436"/>
        <dbReference type="Rhea" id="RHEA-COMP:10350"/>
        <dbReference type="Rhea" id="RHEA-COMP:14399"/>
        <dbReference type="ChEBI" id="CHEBI:15377"/>
        <dbReference type="ChEBI" id="CHEBI:15378"/>
        <dbReference type="ChEBI" id="CHEBI:15379"/>
        <dbReference type="ChEBI" id="CHEBI:29033"/>
        <dbReference type="ChEBI" id="CHEBI:29034"/>
        <dbReference type="EC" id="7.1.1.9"/>
    </reaction>
</comment>
<sequence>MVQTVAWIVSLIFMMVIAGVFAFVFLRSKERRDYEPIKKKWYKARNFYAVTLIIIMLVATIYTLRELPYDQPVYGEGLEPTIVDVESVQFGWKMSETEFKVGEPIEFRVTATDVTHGFGIYDEDMMLLAQTQAMPEYTNEVYITFTEPGTYEILCLEYCGLGHHLMTETIEVTE</sequence>
<keyword evidence="7" id="KW-0472">Membrane</keyword>
<evidence type="ECO:0000313" key="9">
    <source>
        <dbReference type="EMBL" id="RKQ34675.1"/>
    </source>
</evidence>
<evidence type="ECO:0000313" key="10">
    <source>
        <dbReference type="Proteomes" id="UP000269301"/>
    </source>
</evidence>
<feature type="domain" description="Cytochrome oxidase subunit II copper A binding" evidence="8">
    <location>
        <begin position="78"/>
        <end position="174"/>
    </location>
</feature>
<name>A0A495A892_9BACI</name>
<comment type="function">
    <text evidence="4">Subunits I and II form the functional core of the enzyme complex. Electrons originating in cytochrome c are transferred via heme a and Cu(A) to the binuclear center formed by heme a3 and Cu(B).</text>
</comment>
<dbReference type="Gene3D" id="2.60.40.420">
    <property type="entry name" value="Cupredoxins - blue copper proteins"/>
    <property type="match status" value="1"/>
</dbReference>
<evidence type="ECO:0000259" key="8">
    <source>
        <dbReference type="PROSITE" id="PS50857"/>
    </source>
</evidence>
<evidence type="ECO:0000256" key="2">
    <source>
        <dbReference type="ARBA" id="ARBA00022723"/>
    </source>
</evidence>
<gene>
    <name evidence="9" type="ORF">D8M06_07070</name>
</gene>